<feature type="domain" description="Fucosyltransferase C-terminal" evidence="13">
    <location>
        <begin position="222"/>
        <end position="406"/>
    </location>
</feature>
<dbReference type="GO" id="GO:0008417">
    <property type="term" value="F:fucosyltransferase activity"/>
    <property type="evidence" value="ECO:0007669"/>
    <property type="project" value="InterPro"/>
</dbReference>
<evidence type="ECO:0000256" key="8">
    <source>
        <dbReference type="ARBA" id="ARBA00022989"/>
    </source>
</evidence>
<evidence type="ECO:0000256" key="10">
    <source>
        <dbReference type="ARBA" id="ARBA00023136"/>
    </source>
</evidence>
<keyword evidence="9 12" id="KW-0333">Golgi apparatus</keyword>
<dbReference type="Pfam" id="PF17039">
    <property type="entry name" value="Glyco_tran_10_N"/>
    <property type="match status" value="1"/>
</dbReference>
<evidence type="ECO:0000256" key="3">
    <source>
        <dbReference type="ARBA" id="ARBA00008919"/>
    </source>
</evidence>
<dbReference type="EC" id="2.4.1.-" evidence="12"/>
<comment type="pathway">
    <text evidence="2">Protein modification; protein glycosylation.</text>
</comment>
<dbReference type="GeneID" id="118264060"/>
<dbReference type="InterPro" id="IPR038577">
    <property type="entry name" value="GT10-like_C_sf"/>
</dbReference>
<evidence type="ECO:0000256" key="6">
    <source>
        <dbReference type="ARBA" id="ARBA00022692"/>
    </source>
</evidence>
<evidence type="ECO:0000313" key="15">
    <source>
        <dbReference type="Proteomes" id="UP000829999"/>
    </source>
</evidence>
<dbReference type="InterPro" id="IPR055270">
    <property type="entry name" value="Glyco_tran_10_C"/>
</dbReference>
<keyword evidence="4 12" id="KW-0328">Glycosyltransferase</keyword>
<evidence type="ECO:0000259" key="13">
    <source>
        <dbReference type="Pfam" id="PF00852"/>
    </source>
</evidence>
<comment type="subcellular location">
    <subcellularLocation>
        <location evidence="1 12">Golgi apparatus</location>
        <location evidence="1 12">Golgi stack membrane</location>
        <topology evidence="1 12">Single-pass type II membrane protein</topology>
    </subcellularLocation>
</comment>
<gene>
    <name evidence="16" type="primary">LOC118264060</name>
</gene>
<feature type="transmembrane region" description="Helical" evidence="12">
    <location>
        <begin position="27"/>
        <end position="44"/>
    </location>
</feature>
<dbReference type="Pfam" id="PF00852">
    <property type="entry name" value="Glyco_transf_10"/>
    <property type="match status" value="1"/>
</dbReference>
<evidence type="ECO:0000256" key="7">
    <source>
        <dbReference type="ARBA" id="ARBA00022968"/>
    </source>
</evidence>
<dbReference type="SUPFAM" id="SSF53756">
    <property type="entry name" value="UDP-Glycosyltransferase/glycogen phosphorylase"/>
    <property type="match status" value="1"/>
</dbReference>
<evidence type="ECO:0000256" key="2">
    <source>
        <dbReference type="ARBA" id="ARBA00004922"/>
    </source>
</evidence>
<dbReference type="Gene3D" id="3.40.50.11660">
    <property type="entry name" value="Glycosyl transferase family 10, C-terminal domain"/>
    <property type="match status" value="1"/>
</dbReference>
<evidence type="ECO:0000256" key="12">
    <source>
        <dbReference type="RuleBase" id="RU003832"/>
    </source>
</evidence>
<feature type="domain" description="Fucosyltransferase N-terminal" evidence="14">
    <location>
        <begin position="64"/>
        <end position="185"/>
    </location>
</feature>
<evidence type="ECO:0000256" key="11">
    <source>
        <dbReference type="ARBA" id="ARBA00023180"/>
    </source>
</evidence>
<evidence type="ECO:0000256" key="9">
    <source>
        <dbReference type="ARBA" id="ARBA00023034"/>
    </source>
</evidence>
<dbReference type="PANTHER" id="PTHR48438:SF1">
    <property type="entry name" value="ALPHA-(1,3)-FUCOSYLTRANSFERASE C-RELATED"/>
    <property type="match status" value="1"/>
</dbReference>
<dbReference type="GO" id="GO:0032580">
    <property type="term" value="C:Golgi cisterna membrane"/>
    <property type="evidence" value="ECO:0007669"/>
    <property type="project" value="UniProtKB-SubCell"/>
</dbReference>
<dbReference type="Proteomes" id="UP000829999">
    <property type="component" value="Chromosome 26"/>
</dbReference>
<keyword evidence="8 12" id="KW-1133">Transmembrane helix</keyword>
<accession>A0A9R0CX51</accession>
<evidence type="ECO:0000259" key="14">
    <source>
        <dbReference type="Pfam" id="PF17039"/>
    </source>
</evidence>
<dbReference type="OrthoDB" id="427096at2759"/>
<proteinExistence type="inferred from homology"/>
<keyword evidence="7" id="KW-0735">Signal-anchor</keyword>
<keyword evidence="5 12" id="KW-0808">Transferase</keyword>
<organism evidence="15 16">
    <name type="scientific">Spodoptera frugiperda</name>
    <name type="common">Fall armyworm</name>
    <dbReference type="NCBI Taxonomy" id="7108"/>
    <lineage>
        <taxon>Eukaryota</taxon>
        <taxon>Metazoa</taxon>
        <taxon>Ecdysozoa</taxon>
        <taxon>Arthropoda</taxon>
        <taxon>Hexapoda</taxon>
        <taxon>Insecta</taxon>
        <taxon>Pterygota</taxon>
        <taxon>Neoptera</taxon>
        <taxon>Endopterygota</taxon>
        <taxon>Lepidoptera</taxon>
        <taxon>Glossata</taxon>
        <taxon>Ditrysia</taxon>
        <taxon>Noctuoidea</taxon>
        <taxon>Noctuidae</taxon>
        <taxon>Amphipyrinae</taxon>
        <taxon>Spodoptera</taxon>
    </lineage>
</organism>
<protein>
    <recommendedName>
        <fullName evidence="12">Fucosyltransferase</fullName>
        <ecNumber evidence="12">2.4.1.-</ecNumber>
    </recommendedName>
</protein>
<evidence type="ECO:0000256" key="4">
    <source>
        <dbReference type="ARBA" id="ARBA00022676"/>
    </source>
</evidence>
<dbReference type="AlphaFoldDB" id="A0A9R0CX51"/>
<dbReference type="PANTHER" id="PTHR48438">
    <property type="entry name" value="ALPHA-(1,3)-FUCOSYLTRANSFERASE C-RELATED"/>
    <property type="match status" value="1"/>
</dbReference>
<dbReference type="InterPro" id="IPR001503">
    <property type="entry name" value="Glyco_trans_10"/>
</dbReference>
<evidence type="ECO:0000256" key="1">
    <source>
        <dbReference type="ARBA" id="ARBA00004447"/>
    </source>
</evidence>
<comment type="similarity">
    <text evidence="3 12">Belongs to the glycosyltransferase 10 family.</text>
</comment>
<keyword evidence="15" id="KW-1185">Reference proteome</keyword>
<evidence type="ECO:0000313" key="16">
    <source>
        <dbReference type="RefSeq" id="XP_035432295.2"/>
    </source>
</evidence>
<sequence>MIVKYFNFKTLFTKILNRNKIINRRSFKYFIGIVILGIIYNNVVKVFTDLYKYHLEKQFNSSIKYILVWTPLSEEPICYLGEGRKAFIERGCPHTNCYVTENRKLLQNITEFHAIVFHLKDMRPVTFVRHSFKKWPFPRLRKPHQKYIFTSKESDKYYPLCYKKFHNFFNWTWTYKLNSDLSFNYIFVWDKDGNVIGPKQEMHWMKAEDMLPINDTLKEILNTKTIAAAWFVSNCRAPNRRSKIARKLQIELQKYDMRLDVFGACGKMKCPRSDMDVCLRKLRNDYYFYLAFENSFSVDYVSEKLLWALNNYVVPVVYGGANYTRFMPDGIYLSAMNVSVEELAKKMVNIIRDKSAYYEFFKWHNHYSFHSEWDSVETDHYCRFCTALSNEEKFKETSIYKDIGKWWSPHVCR</sequence>
<dbReference type="RefSeq" id="XP_035432295.2">
    <property type="nucleotide sequence ID" value="XM_035576402.2"/>
</dbReference>
<keyword evidence="6 12" id="KW-0812">Transmembrane</keyword>
<dbReference type="InterPro" id="IPR031481">
    <property type="entry name" value="Glyco_tran_10_N"/>
</dbReference>
<evidence type="ECO:0000256" key="5">
    <source>
        <dbReference type="ARBA" id="ARBA00022679"/>
    </source>
</evidence>
<name>A0A9R0CX51_SPOFR</name>
<keyword evidence="11" id="KW-0325">Glycoprotein</keyword>
<reference evidence="16" key="1">
    <citation type="submission" date="2025-08" db="UniProtKB">
        <authorList>
            <consortium name="RefSeq"/>
        </authorList>
    </citation>
    <scope>IDENTIFICATION</scope>
    <source>
        <tissue evidence="16">Whole larval tissue</tissue>
    </source>
</reference>
<keyword evidence="10 12" id="KW-0472">Membrane</keyword>